<dbReference type="GO" id="GO:0004222">
    <property type="term" value="F:metalloendopeptidase activity"/>
    <property type="evidence" value="ECO:0007669"/>
    <property type="project" value="UniProtKB-UniRule"/>
</dbReference>
<dbReference type="Gene3D" id="2.30.34.10">
    <property type="entry name" value="Leishmanolysin domain 4"/>
    <property type="match status" value="1"/>
</dbReference>
<dbReference type="InterPro" id="IPR001577">
    <property type="entry name" value="Peptidase_M8"/>
</dbReference>
<keyword evidence="5 18" id="KW-0645">Protease</keyword>
<dbReference type="GO" id="GO:0046872">
    <property type="term" value="F:metal ion binding"/>
    <property type="evidence" value="ECO:0007669"/>
    <property type="project" value="UniProtKB-KW"/>
</dbReference>
<feature type="signal peptide" evidence="18">
    <location>
        <begin position="1"/>
        <end position="24"/>
    </location>
</feature>
<evidence type="ECO:0000256" key="9">
    <source>
        <dbReference type="ARBA" id="ARBA00022833"/>
    </source>
</evidence>
<keyword evidence="8 18" id="KW-0378">Hydrolase</keyword>
<keyword evidence="7 18" id="KW-0732">Signal</keyword>
<sequence length="591" mass="65715">MTQLLGTATFWCIFAAFVSHYLRAHVHVEASATHLEAPEEQWGEEGIGDTPRGWCGSHHSAINPDDVPIVGTMPPESEAKGTTGGDLISARTASVDKKPKYTNNVDDYGQGEIDSRWKPIRIRAYTQDLNDPSRFCTMAGDVRSILVSGKTTVCTAGDVLTVRKKRVIVQVAIPKAIKLHTDRLLVRRYHRRIVLPSSYAGYCSLFKVPKGHYTNGFEGDVSIYVAARPTIGNMAWASVCAMLTDGRPVSGVVNISPKYVAETDFFVRVIAHELGHALGFQADILIRRGIMKQKGGIRGLKTSWLVDSEVAKRVARKHFNCSTAPGIEMENEGGPGVFATHLEQRNAVEDVMAPYGNLNYLTVMSLGVFASMGHYRVNFSRAEKTRWGLNRGCSFLQEKCLQEGKSKHPDTFCDHLWKSRLFTCTHDRLGLGQCSLGTHRTELPAEFRYFRNSRVGGKSRFMDHCPMVVQYNSGNCVNGQSKFLRGSEVGKGSRCVKGVNLKFSNKDIGDVCVRTNCTGKELQIRFLLDHSWQTCKPGATVQPLGRHLWKGSIICPTREEVCFDDEDYKLRLTPLPKLPTDDNAAVNPRQM</sequence>
<evidence type="ECO:0000256" key="7">
    <source>
        <dbReference type="ARBA" id="ARBA00022729"/>
    </source>
</evidence>
<comment type="subcellular location">
    <subcellularLocation>
        <location evidence="3">Membrane</location>
    </subcellularLocation>
</comment>
<evidence type="ECO:0000256" key="12">
    <source>
        <dbReference type="ARBA" id="ARBA00023136"/>
    </source>
</evidence>
<dbReference type="PANTHER" id="PTHR10942:SF0">
    <property type="entry name" value="LEISHMANOLYSIN-LIKE PEPTIDASE"/>
    <property type="match status" value="1"/>
</dbReference>
<comment type="cofactor">
    <cofactor evidence="17 18">
        <name>Zn(2+)</name>
        <dbReference type="ChEBI" id="CHEBI:29105"/>
    </cofactor>
    <text evidence="17 18">Binds 1 zinc ion per subunit.</text>
</comment>
<keyword evidence="9 17" id="KW-0862">Zinc</keyword>
<evidence type="ECO:0000313" key="19">
    <source>
        <dbReference type="EMBL" id="SCU68083.1"/>
    </source>
</evidence>
<evidence type="ECO:0000313" key="20">
    <source>
        <dbReference type="Proteomes" id="UP000195570"/>
    </source>
</evidence>
<dbReference type="PANTHER" id="PTHR10942">
    <property type="entry name" value="LEISHMANOLYSIN-LIKE PEPTIDASE"/>
    <property type="match status" value="1"/>
</dbReference>
<dbReference type="GeneID" id="92380403"/>
<dbReference type="GO" id="GO:0016020">
    <property type="term" value="C:membrane"/>
    <property type="evidence" value="ECO:0007669"/>
    <property type="project" value="UniProtKB-SubCell"/>
</dbReference>
<dbReference type="GO" id="GO:0006508">
    <property type="term" value="P:proteolysis"/>
    <property type="evidence" value="ECO:0007669"/>
    <property type="project" value="UniProtKB-KW"/>
</dbReference>
<organism evidence="19 20">
    <name type="scientific">Trypanosoma equiperdum</name>
    <dbReference type="NCBI Taxonomy" id="5694"/>
    <lineage>
        <taxon>Eukaryota</taxon>
        <taxon>Discoba</taxon>
        <taxon>Euglenozoa</taxon>
        <taxon>Kinetoplastea</taxon>
        <taxon>Metakinetoplastina</taxon>
        <taxon>Trypanosomatida</taxon>
        <taxon>Trypanosomatidae</taxon>
        <taxon>Trypanosoma</taxon>
    </lineage>
</organism>
<evidence type="ECO:0000256" key="17">
    <source>
        <dbReference type="PIRSR" id="PIRSR601577-2"/>
    </source>
</evidence>
<evidence type="ECO:0000256" key="13">
    <source>
        <dbReference type="ARBA" id="ARBA00023145"/>
    </source>
</evidence>
<dbReference type="GO" id="GO:0005737">
    <property type="term" value="C:cytoplasm"/>
    <property type="evidence" value="ECO:0007669"/>
    <property type="project" value="TreeGrafter"/>
</dbReference>
<feature type="binding site" evidence="17">
    <location>
        <position position="276"/>
    </location>
    <ligand>
        <name>Zn(2+)</name>
        <dbReference type="ChEBI" id="CHEBI:29105"/>
        <note>catalytic</note>
    </ligand>
</feature>
<keyword evidence="11 17" id="KW-0482">Metalloprotease</keyword>
<evidence type="ECO:0000256" key="3">
    <source>
        <dbReference type="ARBA" id="ARBA00004370"/>
    </source>
</evidence>
<keyword evidence="6 17" id="KW-0479">Metal-binding</keyword>
<comment type="catalytic activity">
    <reaction evidence="1">
        <text>Preference for hydrophobic residues at P1 and P1' and basic residues at P2' and P3'. A model nonapeptide is cleaved at -Ala-Tyr-|-Leu-Lys-Lys-.</text>
        <dbReference type="EC" id="3.4.24.36"/>
    </reaction>
</comment>
<dbReference type="EC" id="3.4.24.-" evidence="18"/>
<dbReference type="Proteomes" id="UP000195570">
    <property type="component" value="Unassembled WGS sequence"/>
</dbReference>
<dbReference type="SUPFAM" id="SSF55486">
    <property type="entry name" value="Metalloproteases ('zincins'), catalytic domain"/>
    <property type="match status" value="1"/>
</dbReference>
<dbReference type="VEuPathDB" id="TriTrypDB:TEOVI_000646900"/>
<dbReference type="Gene3D" id="3.90.132.10">
    <property type="entry name" value="Leishmanolysin , domain 2"/>
    <property type="match status" value="1"/>
</dbReference>
<feature type="chain" id="PRO_5023972767" description="Leishmanolysin-like peptidase" evidence="18">
    <location>
        <begin position="25"/>
        <end position="591"/>
    </location>
</feature>
<reference evidence="19" key="1">
    <citation type="submission" date="2016-09" db="EMBL/GenBank/DDBJ databases">
        <authorList>
            <person name="Hebert L."/>
            <person name="Moumen B."/>
        </authorList>
    </citation>
    <scope>NUCLEOTIDE SEQUENCE [LARGE SCALE GENOMIC DNA]</scope>
    <source>
        <strain evidence="19">OVI</strain>
    </source>
</reference>
<comment type="function">
    <text evidence="2">Has an integral role during the infection of macrophages in the mammalian host.</text>
</comment>
<evidence type="ECO:0000256" key="18">
    <source>
        <dbReference type="RuleBase" id="RU366077"/>
    </source>
</evidence>
<dbReference type="FunFam" id="3.10.170.20:FF:000005">
    <property type="entry name" value="MSP-A1 surface protease homolog"/>
    <property type="match status" value="1"/>
</dbReference>
<protein>
    <recommendedName>
        <fullName evidence="18">Leishmanolysin-like peptidase</fullName>
        <ecNumber evidence="18">3.4.24.-</ecNumber>
    </recommendedName>
</protein>
<dbReference type="PRINTS" id="PR00782">
    <property type="entry name" value="LSHMANOLYSIN"/>
</dbReference>
<gene>
    <name evidence="19" type="ORF">TEOVI_000646900</name>
</gene>
<keyword evidence="13" id="KW-0865">Zymogen</keyword>
<evidence type="ECO:0000256" key="4">
    <source>
        <dbReference type="ARBA" id="ARBA00005860"/>
    </source>
</evidence>
<evidence type="ECO:0000256" key="10">
    <source>
        <dbReference type="ARBA" id="ARBA00022889"/>
    </source>
</evidence>
<comment type="caution">
    <text evidence="19">The sequence shown here is derived from an EMBL/GenBank/DDBJ whole genome shotgun (WGS) entry which is preliminary data.</text>
</comment>
<evidence type="ECO:0000256" key="16">
    <source>
        <dbReference type="PIRSR" id="PIRSR601577-1"/>
    </source>
</evidence>
<dbReference type="GO" id="GO:0007155">
    <property type="term" value="P:cell adhesion"/>
    <property type="evidence" value="ECO:0007669"/>
    <property type="project" value="UniProtKB-KW"/>
</dbReference>
<dbReference type="FunFam" id="2.10.55.10:FF:000003">
    <property type="entry name" value="MSP-A1 surface protease homolog"/>
    <property type="match status" value="1"/>
</dbReference>
<dbReference type="Gene3D" id="2.10.55.10">
    <property type="entry name" value="Leishmanolysin domain 3"/>
    <property type="match status" value="1"/>
</dbReference>
<proteinExistence type="inferred from homology"/>
<keyword evidence="12" id="KW-0472">Membrane</keyword>
<keyword evidence="20" id="KW-1185">Reference proteome</keyword>
<evidence type="ECO:0000256" key="11">
    <source>
        <dbReference type="ARBA" id="ARBA00023049"/>
    </source>
</evidence>
<feature type="active site" evidence="16">
    <location>
        <position position="273"/>
    </location>
</feature>
<evidence type="ECO:0000256" key="15">
    <source>
        <dbReference type="ARBA" id="ARBA00023180"/>
    </source>
</evidence>
<dbReference type="EMBL" id="CZPT02000879">
    <property type="protein sequence ID" value="SCU68083.1"/>
    <property type="molecule type" value="Genomic_DNA"/>
</dbReference>
<keyword evidence="15" id="KW-0325">Glycoprotein</keyword>
<feature type="binding site" evidence="17">
    <location>
        <position position="341"/>
    </location>
    <ligand>
        <name>Zn(2+)</name>
        <dbReference type="ChEBI" id="CHEBI:29105"/>
        <note>catalytic</note>
    </ligand>
</feature>
<keyword evidence="14" id="KW-1015">Disulfide bond</keyword>
<dbReference type="AlphaFoldDB" id="A0A1G4I825"/>
<accession>A0A1G4I825</accession>
<keyword evidence="10" id="KW-0130">Cell adhesion</keyword>
<dbReference type="Gene3D" id="3.10.170.20">
    <property type="match status" value="1"/>
</dbReference>
<dbReference type="RefSeq" id="XP_067079314.1">
    <property type="nucleotide sequence ID" value="XM_067223213.1"/>
</dbReference>
<feature type="binding site" evidence="17">
    <location>
        <position position="272"/>
    </location>
    <ligand>
        <name>Zn(2+)</name>
        <dbReference type="ChEBI" id="CHEBI:29105"/>
        <note>catalytic</note>
    </ligand>
</feature>
<dbReference type="Pfam" id="PF01457">
    <property type="entry name" value="Peptidase_M8"/>
    <property type="match status" value="1"/>
</dbReference>
<name>A0A1G4I825_TRYEQ</name>
<comment type="similarity">
    <text evidence="4 18">Belongs to the peptidase M8 family.</text>
</comment>
<evidence type="ECO:0000256" key="8">
    <source>
        <dbReference type="ARBA" id="ARBA00022801"/>
    </source>
</evidence>
<evidence type="ECO:0000256" key="14">
    <source>
        <dbReference type="ARBA" id="ARBA00023157"/>
    </source>
</evidence>
<evidence type="ECO:0000256" key="2">
    <source>
        <dbReference type="ARBA" id="ARBA00003364"/>
    </source>
</evidence>
<evidence type="ECO:0000256" key="5">
    <source>
        <dbReference type="ARBA" id="ARBA00022670"/>
    </source>
</evidence>
<evidence type="ECO:0000256" key="1">
    <source>
        <dbReference type="ARBA" id="ARBA00001249"/>
    </source>
</evidence>
<evidence type="ECO:0000256" key="6">
    <source>
        <dbReference type="ARBA" id="ARBA00022723"/>
    </source>
</evidence>